<accession>A0A212J7S3</accession>
<evidence type="ECO:0000313" key="2">
    <source>
        <dbReference type="EMBL" id="SBV95483.1"/>
    </source>
</evidence>
<evidence type="ECO:0000256" key="1">
    <source>
        <dbReference type="SAM" id="SignalP"/>
    </source>
</evidence>
<keyword evidence="1" id="KW-0732">Signal</keyword>
<reference evidence="2" key="1">
    <citation type="submission" date="2016-04" db="EMBL/GenBank/DDBJ databases">
        <authorList>
            <person name="Evans L.H."/>
            <person name="Alamgir A."/>
            <person name="Owens N."/>
            <person name="Weber N.D."/>
            <person name="Virtaneva K."/>
            <person name="Barbian K."/>
            <person name="Babar A."/>
            <person name="Rosenke K."/>
        </authorList>
    </citation>
    <scope>NUCLEOTIDE SEQUENCE</scope>
    <source>
        <strain evidence="2">86-1</strain>
    </source>
</reference>
<evidence type="ECO:0008006" key="3">
    <source>
        <dbReference type="Google" id="ProtNLM"/>
    </source>
</evidence>
<proteinExistence type="predicted"/>
<dbReference type="RefSeq" id="WP_296939332.1">
    <property type="nucleotide sequence ID" value="NZ_LT599032.1"/>
</dbReference>
<feature type="chain" id="PRO_5013278970" description="Beta-galactosidase trimerisation domain-containing protein" evidence="1">
    <location>
        <begin position="24"/>
        <end position="842"/>
    </location>
</feature>
<name>A0A212J7S3_9BACT</name>
<protein>
    <recommendedName>
        <fullName evidence="3">Beta-galactosidase trimerisation domain-containing protein</fullName>
    </recommendedName>
</protein>
<organism evidence="2">
    <name type="scientific">uncultured Dysgonomonas sp</name>
    <dbReference type="NCBI Taxonomy" id="206096"/>
    <lineage>
        <taxon>Bacteria</taxon>
        <taxon>Pseudomonadati</taxon>
        <taxon>Bacteroidota</taxon>
        <taxon>Bacteroidia</taxon>
        <taxon>Bacteroidales</taxon>
        <taxon>Dysgonomonadaceae</taxon>
        <taxon>Dysgonomonas</taxon>
        <taxon>environmental samples</taxon>
    </lineage>
</organism>
<dbReference type="EMBL" id="FLUM01000001">
    <property type="protein sequence ID" value="SBV95483.1"/>
    <property type="molecule type" value="Genomic_DNA"/>
</dbReference>
<dbReference type="AlphaFoldDB" id="A0A212J7S3"/>
<dbReference type="PROSITE" id="PS51257">
    <property type="entry name" value="PROKAR_LIPOPROTEIN"/>
    <property type="match status" value="1"/>
</dbReference>
<gene>
    <name evidence="2" type="ORF">KL86DYS1_11403</name>
</gene>
<feature type="signal peptide" evidence="1">
    <location>
        <begin position="1"/>
        <end position="23"/>
    </location>
</feature>
<sequence length="842" mass="95352">MVKLKLANLLLLAAILVSCSSKSVRTEMIDVGNPPIKNFENITLEVSLKPFKQNDKDYIKSVCETIFRQWKPLLQYADTISVLLWTSDGSEILDYSGDMAQPLEWAKYIGNPNAPHEVNSGPRELTLHDRAYLYMENPPSFTYGDLKYIVQTLKKTGHDMTGKIIRIGETFDPGPEFAKSSFKYERHTEICMANTMGTKSFVCCYATLDADTHEYAAYPHGIPQDTPLGLFLGKQSRELMRDIGFDYLWLSNGFGFGMETWNTIGAIFDGENFHGEKMEDIQSKILHFWTSFREGCPDFRIETRGTNLSAGIDLARDGVDLRSIYSGGFNLLPPPNSPWAALDGDFGLELTGFMSRISEIPDDRYLFRFYTHDPWWSNSPWLDRYGREAHDIYLPMSVARINKQGEVKLPTNLNFLSIDNSYGNMPDQVPNEVIPHILQARKIAPDKAGPIVWVYPFDEYHNYAFSQPERLEEIFYGDWFIRQALNDGFPMNTVVSTTNFTSLMEQGNKVFDESILVSTVPDKGSKVEKQFMNFVKNGGKLIVYGPAGHASQEFLDFLNIKLDTPLDGIFNVQLTSHFDCLQPAYKLRHDKKMSGGGLETILAKQQTDTKILAKALQKGGNRDLVVVRKADKWNNGAVGYIRGTNSSTYTGGMLLSPDDASEWFIGGSLMRYSLNSFGYSIVYNKPNRDVRNPVNCISKNNNGYYFAGYVPNQTVEQILKLPQGAPIFTGMETRLQNGYATYRFPKSWSKECRVFIEQEEGIVACREMAPVEFKVGRKIGITGLKNATVRVYPAMDGSMYKAMPHNNHYPSKEIILESVKGSQFEGIYYEYKNVDGELVITW</sequence>